<keyword evidence="7" id="KW-0732">Signal</keyword>
<dbReference type="GO" id="GO:0009279">
    <property type="term" value="C:cell outer membrane"/>
    <property type="evidence" value="ECO:0007669"/>
    <property type="project" value="UniProtKB-SubCell"/>
</dbReference>
<evidence type="ECO:0000256" key="11">
    <source>
        <dbReference type="ARBA" id="ARBA00023136"/>
    </source>
</evidence>
<evidence type="ECO:0000256" key="5">
    <source>
        <dbReference type="ARBA" id="ARBA00022496"/>
    </source>
</evidence>
<keyword evidence="8" id="KW-0408">Iron</keyword>
<dbReference type="eggNOG" id="COG4774">
    <property type="taxonomic scope" value="Bacteria"/>
</dbReference>
<dbReference type="FunFam" id="2.170.130.10:FF:000001">
    <property type="entry name" value="Catecholate siderophore TonB-dependent receptor"/>
    <property type="match status" value="1"/>
</dbReference>
<dbReference type="InterPro" id="IPR039426">
    <property type="entry name" value="TonB-dep_rcpt-like"/>
</dbReference>
<dbReference type="PANTHER" id="PTHR32552:SF68">
    <property type="entry name" value="FERRICHROME OUTER MEMBRANE TRANSPORTER_PHAGE RECEPTOR"/>
    <property type="match status" value="1"/>
</dbReference>
<gene>
    <name evidence="18" type="ordered locus">ACP_3522</name>
</gene>
<proteinExistence type="inferred from homology"/>
<keyword evidence="13 14" id="KW-0998">Cell outer membrane</keyword>
<dbReference type="Gene3D" id="2.40.170.20">
    <property type="entry name" value="TonB-dependent receptor, beta-barrel domain"/>
    <property type="match status" value="1"/>
</dbReference>
<feature type="domain" description="TonB-dependent receptor plug" evidence="17">
    <location>
        <begin position="174"/>
        <end position="275"/>
    </location>
</feature>
<dbReference type="Gene3D" id="2.60.40.1120">
    <property type="entry name" value="Carboxypeptidase-like, regulatory domain"/>
    <property type="match status" value="1"/>
</dbReference>
<sequence length="822" mass="90104">MQTVRRSVSSFWKASFRPVSCSAMHENKRLKLYAATLGCGVLLALGAPARAAQTACKVDRHAPAVRLSGTVTDQSNGVVIGANVTLVCGDYHEQTQTTADGSYSISAPQGSYTLEVKSPGYQAIHEPVRLSEAGAQLKNLKLQVGTAVSIVSVTAPTGYVATSSTTATKTGLPLIETPQTISVITGDQLVQRDVQSMNQALNYTAGVGTATYGADPRFDWFNIRGFDESTYGMYRDNLRWQSGQVEGEIEPYDLQEIDVIKGPSSVLYGQNTPGGLVNLVTKRPEAYPSNELIAQFGSFDRKQVQGDFGGPLDANAHLRYRIVGLYRNSGTQVNYVPDDRDFIAPSFTWAPSSRTTLTILTDYQHDNTGWSQFLPAQGTLYANPNGKIPTDTFTGQPGFDFFHRQQWSLAYLFEHHFGKIWTFRQAFRYSRIAFDGNDAFGGGLAPDLKTLYRFGYSDALTLGMYAVDNQAFAQFKTGKVQQSVLAGLDYSHADALQISGFSAAPSIDIYKPDYHQTIATPVPYLKTDQPSWQNGVYLQDLVKFTPKIIATLSGREDWTGMATKDLLFGAPTTKQNPSRFTGRVGGTYLSSIGLAPYFSYSTSFLPTTGVNFYGQPFKPTTGNQYEGGLKYQPRHTNSFITASFYNINENNVQEPDPNNPNNTVQTGSVRSRGVELEAVASLMHGLDVHASYSYDDEKVTKAVPASEIGTRPVLIPKDLISLHTHYTFSSGLLSGLGLGGGVRYTGTVAGDAANTFILPGYTLFDVSGQYYWKSMEFQVTGTNVGDKIYVPICTSISYCNYGSRRNVIGNVQYHWGSWRHIF</sequence>
<keyword evidence="4 14" id="KW-1134">Transmembrane beta strand</keyword>
<name>C1F7F9_ACIC5</name>
<keyword evidence="10 15" id="KW-0798">TonB box</keyword>
<keyword evidence="11 14" id="KW-0472">Membrane</keyword>
<evidence type="ECO:0000313" key="19">
    <source>
        <dbReference type="Proteomes" id="UP000002207"/>
    </source>
</evidence>
<dbReference type="FunFam" id="2.40.170.20:FF:000005">
    <property type="entry name" value="TonB-dependent siderophore receptor"/>
    <property type="match status" value="1"/>
</dbReference>
<dbReference type="Proteomes" id="UP000002207">
    <property type="component" value="Chromosome"/>
</dbReference>
<dbReference type="NCBIfam" id="TIGR01783">
    <property type="entry name" value="TonB-siderophor"/>
    <property type="match status" value="1"/>
</dbReference>
<dbReference type="STRING" id="240015.ACP_3522"/>
<evidence type="ECO:0000256" key="10">
    <source>
        <dbReference type="ARBA" id="ARBA00023077"/>
    </source>
</evidence>
<dbReference type="InterPro" id="IPR012910">
    <property type="entry name" value="Plug_dom"/>
</dbReference>
<evidence type="ECO:0000256" key="2">
    <source>
        <dbReference type="ARBA" id="ARBA00009810"/>
    </source>
</evidence>
<dbReference type="Pfam" id="PF07715">
    <property type="entry name" value="Plug"/>
    <property type="match status" value="1"/>
</dbReference>
<dbReference type="Pfam" id="PF13620">
    <property type="entry name" value="CarboxypepD_reg"/>
    <property type="match status" value="1"/>
</dbReference>
<keyword evidence="19" id="KW-1185">Reference proteome</keyword>
<dbReference type="EMBL" id="CP001472">
    <property type="protein sequence ID" value="ACO33814.1"/>
    <property type="molecule type" value="Genomic_DNA"/>
</dbReference>
<dbReference type="AlphaFoldDB" id="C1F7F9"/>
<comment type="similarity">
    <text evidence="2 14 15">Belongs to the TonB-dependent receptor family.</text>
</comment>
<protein>
    <submittedName>
        <fullName evidence="18">TonB-dependent receptor</fullName>
    </submittedName>
</protein>
<dbReference type="HOGENOM" id="CLU_008287_9_0_0"/>
<accession>C1F7F9</accession>
<keyword evidence="12 18" id="KW-0675">Receptor</keyword>
<evidence type="ECO:0000256" key="6">
    <source>
        <dbReference type="ARBA" id="ARBA00022692"/>
    </source>
</evidence>
<dbReference type="GO" id="GO:0015891">
    <property type="term" value="P:siderophore transport"/>
    <property type="evidence" value="ECO:0007669"/>
    <property type="project" value="InterPro"/>
</dbReference>
<evidence type="ECO:0000256" key="12">
    <source>
        <dbReference type="ARBA" id="ARBA00023170"/>
    </source>
</evidence>
<feature type="domain" description="TonB-dependent receptor-like beta-barrel" evidence="16">
    <location>
        <begin position="351"/>
        <end position="783"/>
    </location>
</feature>
<dbReference type="GO" id="GO:0038023">
    <property type="term" value="F:signaling receptor activity"/>
    <property type="evidence" value="ECO:0007669"/>
    <property type="project" value="InterPro"/>
</dbReference>
<dbReference type="PANTHER" id="PTHR32552">
    <property type="entry name" value="FERRICHROME IRON RECEPTOR-RELATED"/>
    <property type="match status" value="1"/>
</dbReference>
<dbReference type="SUPFAM" id="SSF49464">
    <property type="entry name" value="Carboxypeptidase regulatory domain-like"/>
    <property type="match status" value="1"/>
</dbReference>
<dbReference type="InterPro" id="IPR037066">
    <property type="entry name" value="Plug_dom_sf"/>
</dbReference>
<evidence type="ECO:0000256" key="13">
    <source>
        <dbReference type="ARBA" id="ARBA00023237"/>
    </source>
</evidence>
<dbReference type="Pfam" id="PF00593">
    <property type="entry name" value="TonB_dep_Rec_b-barrel"/>
    <property type="match status" value="1"/>
</dbReference>
<dbReference type="SUPFAM" id="SSF56935">
    <property type="entry name" value="Porins"/>
    <property type="match status" value="1"/>
</dbReference>
<evidence type="ECO:0000259" key="17">
    <source>
        <dbReference type="Pfam" id="PF07715"/>
    </source>
</evidence>
<keyword evidence="3 14" id="KW-0813">Transport</keyword>
<evidence type="ECO:0000256" key="7">
    <source>
        <dbReference type="ARBA" id="ARBA00022729"/>
    </source>
</evidence>
<dbReference type="CDD" id="cd01347">
    <property type="entry name" value="ligand_gated_channel"/>
    <property type="match status" value="1"/>
</dbReference>
<keyword evidence="9" id="KW-0406">Ion transport</keyword>
<dbReference type="FunCoup" id="C1F7F9">
    <property type="interactions" value="33"/>
</dbReference>
<evidence type="ECO:0000256" key="14">
    <source>
        <dbReference type="PROSITE-ProRule" id="PRU01360"/>
    </source>
</evidence>
<evidence type="ECO:0000256" key="4">
    <source>
        <dbReference type="ARBA" id="ARBA00022452"/>
    </source>
</evidence>
<keyword evidence="5" id="KW-0410">Iron transport</keyword>
<dbReference type="InterPro" id="IPR036942">
    <property type="entry name" value="Beta-barrel_TonB_sf"/>
</dbReference>
<evidence type="ECO:0000256" key="1">
    <source>
        <dbReference type="ARBA" id="ARBA00004571"/>
    </source>
</evidence>
<dbReference type="Gene3D" id="2.170.130.10">
    <property type="entry name" value="TonB-dependent receptor, plug domain"/>
    <property type="match status" value="1"/>
</dbReference>
<evidence type="ECO:0000313" key="18">
    <source>
        <dbReference type="EMBL" id="ACO33814.1"/>
    </source>
</evidence>
<dbReference type="InterPro" id="IPR010105">
    <property type="entry name" value="TonB_sidphr_rcpt"/>
</dbReference>
<organism evidence="18 19">
    <name type="scientific">Acidobacterium capsulatum (strain ATCC 51196 / DSM 11244 / BCRC 80197 / JCM 7670 / NBRC 15755 / NCIMB 13165 / 161)</name>
    <dbReference type="NCBI Taxonomy" id="240015"/>
    <lineage>
        <taxon>Bacteria</taxon>
        <taxon>Pseudomonadati</taxon>
        <taxon>Acidobacteriota</taxon>
        <taxon>Terriglobia</taxon>
        <taxon>Terriglobales</taxon>
        <taxon>Acidobacteriaceae</taxon>
        <taxon>Acidobacterium</taxon>
    </lineage>
</organism>
<evidence type="ECO:0000259" key="16">
    <source>
        <dbReference type="Pfam" id="PF00593"/>
    </source>
</evidence>
<evidence type="ECO:0000256" key="9">
    <source>
        <dbReference type="ARBA" id="ARBA00023065"/>
    </source>
</evidence>
<dbReference type="PROSITE" id="PS52016">
    <property type="entry name" value="TONB_DEPENDENT_REC_3"/>
    <property type="match status" value="1"/>
</dbReference>
<evidence type="ECO:0000256" key="3">
    <source>
        <dbReference type="ARBA" id="ARBA00022448"/>
    </source>
</evidence>
<dbReference type="GO" id="GO:0015344">
    <property type="term" value="F:siderophore uptake transmembrane transporter activity"/>
    <property type="evidence" value="ECO:0007669"/>
    <property type="project" value="TreeGrafter"/>
</dbReference>
<comment type="subcellular location">
    <subcellularLocation>
        <location evidence="1 14">Cell outer membrane</location>
        <topology evidence="1 14">Multi-pass membrane protein</topology>
    </subcellularLocation>
</comment>
<dbReference type="KEGG" id="aca:ACP_3522"/>
<evidence type="ECO:0000256" key="15">
    <source>
        <dbReference type="RuleBase" id="RU003357"/>
    </source>
</evidence>
<keyword evidence="6 14" id="KW-0812">Transmembrane</keyword>
<reference evidence="18 19" key="1">
    <citation type="journal article" date="2009" name="Appl. Environ. Microbiol.">
        <title>Three genomes from the phylum Acidobacteria provide insight into the lifestyles of these microorganisms in soils.</title>
        <authorList>
            <person name="Ward N.L."/>
            <person name="Challacombe J.F."/>
            <person name="Janssen P.H."/>
            <person name="Henrissat B."/>
            <person name="Coutinho P.M."/>
            <person name="Wu M."/>
            <person name="Xie G."/>
            <person name="Haft D.H."/>
            <person name="Sait M."/>
            <person name="Badger J."/>
            <person name="Barabote R.D."/>
            <person name="Bradley B."/>
            <person name="Brettin T.S."/>
            <person name="Brinkac L.M."/>
            <person name="Bruce D."/>
            <person name="Creasy T."/>
            <person name="Daugherty S.C."/>
            <person name="Davidsen T.M."/>
            <person name="DeBoy R.T."/>
            <person name="Detter J.C."/>
            <person name="Dodson R.J."/>
            <person name="Durkin A.S."/>
            <person name="Ganapathy A."/>
            <person name="Gwinn-Giglio M."/>
            <person name="Han C.S."/>
            <person name="Khouri H."/>
            <person name="Kiss H."/>
            <person name="Kothari S.P."/>
            <person name="Madupu R."/>
            <person name="Nelson K.E."/>
            <person name="Nelson W.C."/>
            <person name="Paulsen I."/>
            <person name="Penn K."/>
            <person name="Ren Q."/>
            <person name="Rosovitz M.J."/>
            <person name="Selengut J.D."/>
            <person name="Shrivastava S."/>
            <person name="Sullivan S.A."/>
            <person name="Tapia R."/>
            <person name="Thompson L.S."/>
            <person name="Watkins K.L."/>
            <person name="Yang Q."/>
            <person name="Yu C."/>
            <person name="Zafar N."/>
            <person name="Zhou L."/>
            <person name="Kuske C.R."/>
        </authorList>
    </citation>
    <scope>NUCLEOTIDE SEQUENCE [LARGE SCALE GENOMIC DNA]</scope>
    <source>
        <strain evidence="19">ATCC 51196 / DSM 11244 / BCRC 80197 / JCM 7670 / NBRC 15755 / NCIMB 13165 / 161</strain>
    </source>
</reference>
<dbReference type="InParanoid" id="C1F7F9"/>
<dbReference type="InterPro" id="IPR008969">
    <property type="entry name" value="CarboxyPept-like_regulatory"/>
</dbReference>
<evidence type="ECO:0000256" key="8">
    <source>
        <dbReference type="ARBA" id="ARBA00023004"/>
    </source>
</evidence>
<dbReference type="InterPro" id="IPR000531">
    <property type="entry name" value="Beta-barrel_TonB"/>
</dbReference>